<evidence type="ECO:0000259" key="3">
    <source>
        <dbReference type="Pfam" id="PF20182"/>
    </source>
</evidence>
<gene>
    <name evidence="4" type="ORF">SAMN06265360_108164</name>
</gene>
<dbReference type="NCBIfam" id="NF042915">
    <property type="entry name" value="MAB_1171c_fam"/>
    <property type="match status" value="1"/>
</dbReference>
<feature type="transmembrane region" description="Helical" evidence="2">
    <location>
        <begin position="100"/>
        <end position="119"/>
    </location>
</feature>
<sequence>MTTALYSLCAAGAWVAAGYKLSATRRLRDPTVTAVCVTLALMGMVLTASIPPLRVWLDHQLASVNFGVLLTLVCVVAFSTSAQVMLLLWTRTAEDARGAVRNRLIALAGVVVLMTALFLAAHPGPHDHSFSRGSAGNLGYAACLLIYLAALGIAMLAIARLGWRYARLTDRPLVAHGLRLAAAGSTLVLAYCVYRLGTLVGAWFGRDTAYPETLLRLIAGSGALLIMLGLTLPSWGPRFVHGIDHLRRYARYRRLRSLWQSIVAGRHPELVLEHSTARALRRFAPGELHFRVYRRIIELSDARLALRPYIDPDARERARLLTRHLDEQERSAIVAATELRSAVRAEQSAAPAGHESPGTEPAPLDGDVASALAWWARVARAYARSEWVAEALAAPTDADVYAATPGSPRRPG</sequence>
<feature type="domain" description="DUF6545" evidence="3">
    <location>
        <begin position="246"/>
        <end position="384"/>
    </location>
</feature>
<evidence type="ECO:0000256" key="2">
    <source>
        <dbReference type="SAM" id="Phobius"/>
    </source>
</evidence>
<feature type="transmembrane region" description="Helical" evidence="2">
    <location>
        <begin position="214"/>
        <end position="232"/>
    </location>
</feature>
<feature type="transmembrane region" description="Helical" evidence="2">
    <location>
        <begin position="173"/>
        <end position="194"/>
    </location>
</feature>
<evidence type="ECO:0000313" key="4">
    <source>
        <dbReference type="EMBL" id="SNR52443.1"/>
    </source>
</evidence>
<dbReference type="OrthoDB" id="3685619at2"/>
<dbReference type="EMBL" id="FZNW01000008">
    <property type="protein sequence ID" value="SNR52443.1"/>
    <property type="molecule type" value="Genomic_DNA"/>
</dbReference>
<protein>
    <recommendedName>
        <fullName evidence="3">DUF6545 domain-containing protein</fullName>
    </recommendedName>
</protein>
<feature type="transmembrane region" description="Helical" evidence="2">
    <location>
        <begin position="139"/>
        <end position="161"/>
    </location>
</feature>
<feature type="region of interest" description="Disordered" evidence="1">
    <location>
        <begin position="344"/>
        <end position="363"/>
    </location>
</feature>
<dbReference type="AlphaFoldDB" id="A0A238X1L5"/>
<keyword evidence="2" id="KW-0472">Membrane</keyword>
<dbReference type="Proteomes" id="UP000198348">
    <property type="component" value="Unassembled WGS sequence"/>
</dbReference>
<dbReference type="InterPro" id="IPR046675">
    <property type="entry name" value="DUF6545"/>
</dbReference>
<feature type="transmembrane region" description="Helical" evidence="2">
    <location>
        <begin position="30"/>
        <end position="50"/>
    </location>
</feature>
<organism evidence="4 5">
    <name type="scientific">Haloechinothrix alba</name>
    <dbReference type="NCBI Taxonomy" id="664784"/>
    <lineage>
        <taxon>Bacteria</taxon>
        <taxon>Bacillati</taxon>
        <taxon>Actinomycetota</taxon>
        <taxon>Actinomycetes</taxon>
        <taxon>Pseudonocardiales</taxon>
        <taxon>Pseudonocardiaceae</taxon>
        <taxon>Haloechinothrix</taxon>
    </lineage>
</organism>
<proteinExistence type="predicted"/>
<feature type="transmembrane region" description="Helical" evidence="2">
    <location>
        <begin position="62"/>
        <end position="88"/>
    </location>
</feature>
<dbReference type="RefSeq" id="WP_089301203.1">
    <property type="nucleotide sequence ID" value="NZ_FZNW01000008.1"/>
</dbReference>
<name>A0A238X1L5_9PSEU</name>
<keyword evidence="2" id="KW-0812">Transmembrane</keyword>
<evidence type="ECO:0000313" key="5">
    <source>
        <dbReference type="Proteomes" id="UP000198348"/>
    </source>
</evidence>
<keyword evidence="5" id="KW-1185">Reference proteome</keyword>
<dbReference type="InterPro" id="IPR050039">
    <property type="entry name" value="MAB_1171c-like"/>
</dbReference>
<accession>A0A238X1L5</accession>
<dbReference type="Pfam" id="PF20182">
    <property type="entry name" value="DUF6545"/>
    <property type="match status" value="1"/>
</dbReference>
<reference evidence="4 5" key="1">
    <citation type="submission" date="2017-06" db="EMBL/GenBank/DDBJ databases">
        <authorList>
            <person name="Kim H.J."/>
            <person name="Triplett B.A."/>
        </authorList>
    </citation>
    <scope>NUCLEOTIDE SEQUENCE [LARGE SCALE GENOMIC DNA]</scope>
    <source>
        <strain evidence="4 5">DSM 45207</strain>
    </source>
</reference>
<evidence type="ECO:0000256" key="1">
    <source>
        <dbReference type="SAM" id="MobiDB-lite"/>
    </source>
</evidence>
<keyword evidence="2" id="KW-1133">Transmembrane helix</keyword>